<dbReference type="InParanoid" id="A0A0C3DKQ0"/>
<evidence type="ECO:0000313" key="8">
    <source>
        <dbReference type="EMBL" id="KIM56631.1"/>
    </source>
</evidence>
<dbReference type="SUPFAM" id="SSF56091">
    <property type="entry name" value="DNA ligase/mRNA capping enzyme, catalytic domain"/>
    <property type="match status" value="1"/>
</dbReference>
<evidence type="ECO:0000256" key="2">
    <source>
        <dbReference type="ARBA" id="ARBA00022598"/>
    </source>
</evidence>
<reference evidence="9" key="2">
    <citation type="submission" date="2015-01" db="EMBL/GenBank/DDBJ databases">
        <title>Evolutionary Origins and Diversification of the Mycorrhizal Mutualists.</title>
        <authorList>
            <consortium name="DOE Joint Genome Institute"/>
            <consortium name="Mycorrhizal Genomics Consortium"/>
            <person name="Kohler A."/>
            <person name="Kuo A."/>
            <person name="Nagy L.G."/>
            <person name="Floudas D."/>
            <person name="Copeland A."/>
            <person name="Barry K.W."/>
            <person name="Cichocki N."/>
            <person name="Veneault-Fourrey C."/>
            <person name="LaButti K."/>
            <person name="Lindquist E.A."/>
            <person name="Lipzen A."/>
            <person name="Lundell T."/>
            <person name="Morin E."/>
            <person name="Murat C."/>
            <person name="Riley R."/>
            <person name="Ohm R."/>
            <person name="Sun H."/>
            <person name="Tunlid A."/>
            <person name="Henrissat B."/>
            <person name="Grigoriev I.V."/>
            <person name="Hibbett D.S."/>
            <person name="Martin F."/>
        </authorList>
    </citation>
    <scope>NUCLEOTIDE SEQUENCE [LARGE SCALE GENOMIC DNA]</scope>
    <source>
        <strain evidence="9">Foug A</strain>
    </source>
</reference>
<dbReference type="InterPro" id="IPR012310">
    <property type="entry name" value="DNA_ligase_ATP-dep_cent"/>
</dbReference>
<dbReference type="GO" id="GO:0005524">
    <property type="term" value="F:ATP binding"/>
    <property type="evidence" value="ECO:0007669"/>
    <property type="project" value="UniProtKB-KW"/>
</dbReference>
<keyword evidence="9" id="KW-1185">Reference proteome</keyword>
<dbReference type="InterPro" id="IPR036599">
    <property type="entry name" value="DNA_ligase_N_sf"/>
</dbReference>
<dbReference type="Gene3D" id="3.30.470.30">
    <property type="entry name" value="DNA ligase/mRNA capping enzyme"/>
    <property type="match status" value="1"/>
</dbReference>
<dbReference type="Pfam" id="PF04675">
    <property type="entry name" value="DNA_ligase_A_N"/>
    <property type="match status" value="1"/>
</dbReference>
<evidence type="ECO:0000259" key="6">
    <source>
        <dbReference type="Pfam" id="PF01068"/>
    </source>
</evidence>
<dbReference type="PROSITE" id="PS00697">
    <property type="entry name" value="DNA_LIGASE_A1"/>
    <property type="match status" value="1"/>
</dbReference>
<protein>
    <recommendedName>
        <fullName evidence="10">ATP-dependent DNA ligase family profile domain-containing protein</fullName>
    </recommendedName>
</protein>
<dbReference type="GO" id="GO:0003910">
    <property type="term" value="F:DNA ligase (ATP) activity"/>
    <property type="evidence" value="ECO:0007669"/>
    <property type="project" value="InterPro"/>
</dbReference>
<comment type="similarity">
    <text evidence="1">Belongs to the ATP-dependent DNA ligase family.</text>
</comment>
<dbReference type="OrthoDB" id="7482721at2759"/>
<dbReference type="EMBL" id="KN822113">
    <property type="protein sequence ID" value="KIM56631.1"/>
    <property type="molecule type" value="Genomic_DNA"/>
</dbReference>
<dbReference type="Proteomes" id="UP000053989">
    <property type="component" value="Unassembled WGS sequence"/>
</dbReference>
<keyword evidence="4" id="KW-0067">ATP-binding</keyword>
<evidence type="ECO:0000256" key="4">
    <source>
        <dbReference type="ARBA" id="ARBA00022840"/>
    </source>
</evidence>
<keyword evidence="2" id="KW-0436">Ligase</keyword>
<evidence type="ECO:0000313" key="9">
    <source>
        <dbReference type="Proteomes" id="UP000053989"/>
    </source>
</evidence>
<accession>A0A0C3DKQ0</accession>
<dbReference type="InterPro" id="IPR029710">
    <property type="entry name" value="LIG4"/>
</dbReference>
<dbReference type="PANTHER" id="PTHR45997:SF2">
    <property type="entry name" value="ATP DEPENDENT DNA LIGASE DOMAIN PROTEIN (AFU_ORTHOLOGUE AFUA_5G02430)"/>
    <property type="match status" value="1"/>
</dbReference>
<dbReference type="InterPro" id="IPR016059">
    <property type="entry name" value="DNA_ligase_ATP-dep_CS"/>
</dbReference>
<feature type="domain" description="DNA ligase ATP-dependent N-terminal" evidence="7">
    <location>
        <begin position="70"/>
        <end position="194"/>
    </location>
</feature>
<dbReference type="GO" id="GO:0032807">
    <property type="term" value="C:DNA ligase IV complex"/>
    <property type="evidence" value="ECO:0007669"/>
    <property type="project" value="TreeGrafter"/>
</dbReference>
<dbReference type="HOGENOM" id="CLU_004299_2_1_1"/>
<dbReference type="AlphaFoldDB" id="A0A0C3DKQ0"/>
<dbReference type="InterPro" id="IPR012308">
    <property type="entry name" value="DNA_ligase_ATP-dep_N"/>
</dbReference>
<dbReference type="Gene3D" id="1.10.3260.10">
    <property type="entry name" value="DNA ligase, ATP-dependent, N-terminal domain"/>
    <property type="match status" value="1"/>
</dbReference>
<dbReference type="GO" id="GO:0006310">
    <property type="term" value="P:DNA recombination"/>
    <property type="evidence" value="ECO:0007669"/>
    <property type="project" value="InterPro"/>
</dbReference>
<feature type="domain" description="ATP-dependent DNA ligase family profile" evidence="6">
    <location>
        <begin position="273"/>
        <end position="355"/>
    </location>
</feature>
<keyword evidence="5" id="KW-0539">Nucleus</keyword>
<proteinExistence type="inferred from homology"/>
<sequence length="660" mass="74778">MAVRVQIFEHSTESQFPTSFDSACNVKLAEWCKCKGRAILCLHHSAHAVATRWIAALRIRYSLLPRRTTAHLLCLLFPEEDTPRKYDLQEARLASYLGECIDSSTSKERFTGCLGEELLKFAVPATEDCEGPPSLQEINTLLDELAATSKFSDESFRNAYPTPHSKALILRLLYASLPATVAMYLTQKILKDLRPLLYAPPATSTSHVLLDYNTTSKQMLSKEEFMVLWDLCQMLLRMYNARARLDEAAMGFEAGGVLTQAQPRYGVPIAVDTESKYDGERVQIHVKYDQTREMNIMIFSKSKRDSTIDQIAVRFIVKDALAAMLPQQVILDAEMVAYFEQREAIDEFWRIRGLISRTAEDPRAGMISGRGEQTHKCAPPRYLNTMYASRLSLHESVVREIPVRSMIAERAPSPPAGESFYGGWKLPWVKPKKDYVPECGDTIDLVAVTVGWDKDRARELRVPPSTLTTFYVEALGNSSQMAANASYPVIRPHFVIYFTASYGLTREQLDEGRHIRADELAHCMNEPDDLPYTYLVLRTLPKPSMFVRGPVLVELCGAGFTALVLRATIPPNKFRPSERAFMECLTPRHLQAIAYEAVGRKADDADTYNDAKAWSKCLWGKQSSNGRIQTDERSLKRQRTTEDWEKETRGVEMLQLFFGF</sequence>
<organism evidence="8 9">
    <name type="scientific">Scleroderma citrinum Foug A</name>
    <dbReference type="NCBI Taxonomy" id="1036808"/>
    <lineage>
        <taxon>Eukaryota</taxon>
        <taxon>Fungi</taxon>
        <taxon>Dikarya</taxon>
        <taxon>Basidiomycota</taxon>
        <taxon>Agaricomycotina</taxon>
        <taxon>Agaricomycetes</taxon>
        <taxon>Agaricomycetidae</taxon>
        <taxon>Boletales</taxon>
        <taxon>Sclerodermatineae</taxon>
        <taxon>Sclerodermataceae</taxon>
        <taxon>Scleroderma</taxon>
    </lineage>
</organism>
<evidence type="ECO:0000256" key="3">
    <source>
        <dbReference type="ARBA" id="ARBA00022741"/>
    </source>
</evidence>
<gene>
    <name evidence="8" type="ORF">SCLCIDRAFT_17146</name>
</gene>
<dbReference type="InterPro" id="IPR012340">
    <property type="entry name" value="NA-bd_OB-fold"/>
</dbReference>
<evidence type="ECO:0000256" key="5">
    <source>
        <dbReference type="ARBA" id="ARBA00023242"/>
    </source>
</evidence>
<dbReference type="Gene3D" id="2.40.50.140">
    <property type="entry name" value="Nucleic acid-binding proteins"/>
    <property type="match status" value="1"/>
</dbReference>
<dbReference type="Pfam" id="PF01068">
    <property type="entry name" value="DNA_ligase_A_M"/>
    <property type="match status" value="1"/>
</dbReference>
<name>A0A0C3DKQ0_9AGAM</name>
<dbReference type="GO" id="GO:0003677">
    <property type="term" value="F:DNA binding"/>
    <property type="evidence" value="ECO:0007669"/>
    <property type="project" value="InterPro"/>
</dbReference>
<reference evidence="8 9" key="1">
    <citation type="submission" date="2014-04" db="EMBL/GenBank/DDBJ databases">
        <authorList>
            <consortium name="DOE Joint Genome Institute"/>
            <person name="Kuo A."/>
            <person name="Kohler A."/>
            <person name="Nagy L.G."/>
            <person name="Floudas D."/>
            <person name="Copeland A."/>
            <person name="Barry K.W."/>
            <person name="Cichocki N."/>
            <person name="Veneault-Fourrey C."/>
            <person name="LaButti K."/>
            <person name="Lindquist E.A."/>
            <person name="Lipzen A."/>
            <person name="Lundell T."/>
            <person name="Morin E."/>
            <person name="Murat C."/>
            <person name="Sun H."/>
            <person name="Tunlid A."/>
            <person name="Henrissat B."/>
            <person name="Grigoriev I.V."/>
            <person name="Hibbett D.S."/>
            <person name="Martin F."/>
            <person name="Nordberg H.P."/>
            <person name="Cantor M.N."/>
            <person name="Hua S.X."/>
        </authorList>
    </citation>
    <scope>NUCLEOTIDE SEQUENCE [LARGE SCALE GENOMIC DNA]</scope>
    <source>
        <strain evidence="8 9">Foug A</strain>
    </source>
</reference>
<evidence type="ECO:0000259" key="7">
    <source>
        <dbReference type="Pfam" id="PF04675"/>
    </source>
</evidence>
<evidence type="ECO:0008006" key="10">
    <source>
        <dbReference type="Google" id="ProtNLM"/>
    </source>
</evidence>
<dbReference type="GO" id="GO:0006303">
    <property type="term" value="P:double-strand break repair via nonhomologous end joining"/>
    <property type="evidence" value="ECO:0007669"/>
    <property type="project" value="TreeGrafter"/>
</dbReference>
<dbReference type="GO" id="GO:0006297">
    <property type="term" value="P:nucleotide-excision repair, DNA gap filling"/>
    <property type="evidence" value="ECO:0007669"/>
    <property type="project" value="TreeGrafter"/>
</dbReference>
<keyword evidence="3" id="KW-0547">Nucleotide-binding</keyword>
<evidence type="ECO:0000256" key="1">
    <source>
        <dbReference type="ARBA" id="ARBA00007572"/>
    </source>
</evidence>
<dbReference type="PANTHER" id="PTHR45997">
    <property type="entry name" value="DNA LIGASE 4"/>
    <property type="match status" value="1"/>
</dbReference>